<dbReference type="AlphaFoldDB" id="A0A6A4LCN1"/>
<feature type="non-terminal residue" evidence="1">
    <location>
        <position position="1"/>
    </location>
</feature>
<dbReference type="GO" id="GO:0005886">
    <property type="term" value="C:plasma membrane"/>
    <property type="evidence" value="ECO:0007669"/>
    <property type="project" value="TreeGrafter"/>
</dbReference>
<dbReference type="OrthoDB" id="2015470at2759"/>
<sequence>MPIQHHFRSIHSTSGNLLHLDHRERHPYRDLLCRAYAYNADGVEAAYGQTTNPQKTTDLFEVKGISGRHVSLDVALFASRLSLLWRCLGSSTLRRGRGVVSAL</sequence>
<dbReference type="InterPro" id="IPR016605">
    <property type="entry name" value="Transptr_NO3_Nar2"/>
</dbReference>
<comment type="caution">
    <text evidence="1">The sequence shown here is derived from an EMBL/GenBank/DDBJ whole genome shotgun (WGS) entry which is preliminary data.</text>
</comment>
<dbReference type="GO" id="GO:0010167">
    <property type="term" value="P:response to nitrate"/>
    <property type="evidence" value="ECO:0007669"/>
    <property type="project" value="InterPro"/>
</dbReference>
<dbReference type="Proteomes" id="UP000428333">
    <property type="component" value="Linkage Group LG08"/>
</dbReference>
<protein>
    <submittedName>
        <fullName evidence="1">Uncharacterized protein</fullName>
    </submittedName>
</protein>
<evidence type="ECO:0000313" key="1">
    <source>
        <dbReference type="EMBL" id="KAE9453761.1"/>
    </source>
</evidence>
<evidence type="ECO:0000313" key="2">
    <source>
        <dbReference type="Proteomes" id="UP000428333"/>
    </source>
</evidence>
<dbReference type="PANTHER" id="PTHR34806">
    <property type="entry name" value="HIGH-AFFINITY NITRATE TRANSPORTER 3.2"/>
    <property type="match status" value="1"/>
</dbReference>
<dbReference type="GO" id="GO:0015112">
    <property type="term" value="F:nitrate transmembrane transporter activity"/>
    <property type="evidence" value="ECO:0007669"/>
    <property type="project" value="TreeGrafter"/>
</dbReference>
<proteinExistence type="predicted"/>
<accession>A0A6A4LCN1</accession>
<dbReference type="EMBL" id="QEFC01002160">
    <property type="protein sequence ID" value="KAE9453761.1"/>
    <property type="molecule type" value="Genomic_DNA"/>
</dbReference>
<keyword evidence="2" id="KW-1185">Reference proteome</keyword>
<dbReference type="PANTHER" id="PTHR34806:SF1">
    <property type="entry name" value="HIGH-AFFINITY NITRATE TRANSPORTER 3.1"/>
    <property type="match status" value="1"/>
</dbReference>
<dbReference type="Pfam" id="PF16974">
    <property type="entry name" value="NAR2"/>
    <property type="match status" value="1"/>
</dbReference>
<organism evidence="1 2">
    <name type="scientific">Rhododendron williamsianum</name>
    <dbReference type="NCBI Taxonomy" id="262921"/>
    <lineage>
        <taxon>Eukaryota</taxon>
        <taxon>Viridiplantae</taxon>
        <taxon>Streptophyta</taxon>
        <taxon>Embryophyta</taxon>
        <taxon>Tracheophyta</taxon>
        <taxon>Spermatophyta</taxon>
        <taxon>Magnoliopsida</taxon>
        <taxon>eudicotyledons</taxon>
        <taxon>Gunneridae</taxon>
        <taxon>Pentapetalae</taxon>
        <taxon>asterids</taxon>
        <taxon>Ericales</taxon>
        <taxon>Ericaceae</taxon>
        <taxon>Ericoideae</taxon>
        <taxon>Rhodoreae</taxon>
        <taxon>Rhododendron</taxon>
    </lineage>
</organism>
<name>A0A6A4LCN1_9ERIC</name>
<gene>
    <name evidence="1" type="ORF">C3L33_14384</name>
</gene>
<reference evidence="1 2" key="1">
    <citation type="journal article" date="2019" name="Genome Biol. Evol.">
        <title>The Rhododendron genome and chromosomal organization provide insight into shared whole-genome duplications across the heath family (Ericaceae).</title>
        <authorList>
            <person name="Soza V.L."/>
            <person name="Lindsley D."/>
            <person name="Waalkes A."/>
            <person name="Ramage E."/>
            <person name="Patwardhan R.P."/>
            <person name="Burton J.N."/>
            <person name="Adey A."/>
            <person name="Kumar A."/>
            <person name="Qiu R."/>
            <person name="Shendure J."/>
            <person name="Hall B."/>
        </authorList>
    </citation>
    <scope>NUCLEOTIDE SEQUENCE [LARGE SCALE GENOMIC DNA]</scope>
    <source>
        <strain evidence="1">RSF 1966-606</strain>
    </source>
</reference>